<dbReference type="Proteomes" id="UP000011770">
    <property type="component" value="Unassembled WGS sequence"/>
</dbReference>
<protein>
    <submittedName>
        <fullName evidence="3">PF07220 family protein</fullName>
    </submittedName>
</protein>
<organism evidence="3 4">
    <name type="scientific">Leptospira weilii serovar Topaz str. LT2116</name>
    <dbReference type="NCBI Taxonomy" id="1088540"/>
    <lineage>
        <taxon>Bacteria</taxon>
        <taxon>Pseudomonadati</taxon>
        <taxon>Spirochaetota</taxon>
        <taxon>Spirochaetia</taxon>
        <taxon>Leptospirales</taxon>
        <taxon>Leptospiraceae</taxon>
        <taxon>Leptospira</taxon>
    </lineage>
</organism>
<proteinExistence type="predicted"/>
<feature type="transmembrane region" description="Helical" evidence="2">
    <location>
        <begin position="529"/>
        <end position="547"/>
    </location>
</feature>
<dbReference type="PROSITE" id="PS51257">
    <property type="entry name" value="PROKAR_LIPOPROTEIN"/>
    <property type="match status" value="1"/>
</dbReference>
<feature type="transmembrane region" description="Helical" evidence="2">
    <location>
        <begin position="213"/>
        <end position="230"/>
    </location>
</feature>
<dbReference type="Pfam" id="PF07220">
    <property type="entry name" value="DUF1420"/>
    <property type="match status" value="2"/>
</dbReference>
<feature type="transmembrane region" description="Helical" evidence="2">
    <location>
        <begin position="316"/>
        <end position="335"/>
    </location>
</feature>
<feature type="transmembrane region" description="Helical" evidence="2">
    <location>
        <begin position="505"/>
        <end position="522"/>
    </location>
</feature>
<feature type="transmembrane region" description="Helical" evidence="2">
    <location>
        <begin position="81"/>
        <end position="98"/>
    </location>
</feature>
<feature type="transmembrane region" description="Helical" evidence="2">
    <location>
        <begin position="559"/>
        <end position="582"/>
    </location>
</feature>
<evidence type="ECO:0000256" key="1">
    <source>
        <dbReference type="SAM" id="MobiDB-lite"/>
    </source>
</evidence>
<feature type="transmembrane region" description="Helical" evidence="2">
    <location>
        <begin position="55"/>
        <end position="75"/>
    </location>
</feature>
<sequence length="725" mass="81248">MKFGLDANIAYPPLSVIYSVLLIFGCDLLGFYILKLFESSLGQIKNTWIRWQAPIMGALLLSIVLYPLALLGLTSRTFMKNAAFLFAALGLINVLDFFREGIKKIRSASNYKNILSASKQKLNNAVCSDTQSKHKNLSQKNSMPRLSMDRRGRDRTQNAPHGKRSVEFSQLDLSNKVQLNFGTRCKQRILLFLFKDRYSFLKRKLGLTDGNEFLNRLAVSLVMCYGFLALCPVTNADSLDYHIGVAIEILNQGKMPVLSGWFHGRLAGSGEVLNAFGLAIGAEQFGSLLQYCGLLSIYGILSLYSFTERFSENDGIWRKIIVIAFLSSPVLVFLVSSPKPQLLQIGMTSFAVVLLLEIISKIKTNKSKLSIFSLICLLTMSVTQAKFSFFLSAFLIGFFSIFLLGSVRLFFYGVLIVIFFFVLIIFPSVFWKIENYNSSIIDALVSPLPGPLPGADLFEAALRDYKDSTLSFPFSLIFPNQFGVITTVIGAGLFLMIFVKPAAPTFLLNVMIFLFVVLGSLIGQKASRFFLEPFVWMLISLISFNSFRKWNIFFMKEMVSAGILLQAFITLCIIIVGIYQLLPGIFSVSMREKIMSQYANGYSLMKWADLALPKDAVLLSQHRSIALSGRKTLSLDWASFVDFNSVAASPYLKKIKDENVTHILMFGDTTKDTPFSGCIRNTIGKTKSNQATRNPFNRNDFFTAMLVEFQSSKLPECANSLYYNP</sequence>
<dbReference type="EMBL" id="AHOR02000014">
    <property type="protein sequence ID" value="EMF83303.1"/>
    <property type="molecule type" value="Genomic_DNA"/>
</dbReference>
<feature type="transmembrane region" description="Helical" evidence="2">
    <location>
        <begin position="410"/>
        <end position="431"/>
    </location>
</feature>
<feature type="region of interest" description="Disordered" evidence="1">
    <location>
        <begin position="129"/>
        <end position="164"/>
    </location>
</feature>
<evidence type="ECO:0000256" key="2">
    <source>
        <dbReference type="SAM" id="Phobius"/>
    </source>
</evidence>
<gene>
    <name evidence="3" type="ORF">LEP1GSC188_4604</name>
</gene>
<feature type="compositionally biased region" description="Basic and acidic residues" evidence="1">
    <location>
        <begin position="147"/>
        <end position="156"/>
    </location>
</feature>
<feature type="transmembrane region" description="Helical" evidence="2">
    <location>
        <begin position="371"/>
        <end position="404"/>
    </location>
</feature>
<dbReference type="InterPro" id="IPR010818">
    <property type="entry name" value="DUF1420"/>
</dbReference>
<feature type="transmembrane region" description="Helical" evidence="2">
    <location>
        <begin position="15"/>
        <end position="34"/>
    </location>
</feature>
<keyword evidence="2" id="KW-0472">Membrane</keyword>
<accession>M3EQH2</accession>
<feature type="transmembrane region" description="Helical" evidence="2">
    <location>
        <begin position="288"/>
        <end position="304"/>
    </location>
</feature>
<evidence type="ECO:0000313" key="3">
    <source>
        <dbReference type="EMBL" id="EMF83303.1"/>
    </source>
</evidence>
<comment type="caution">
    <text evidence="3">The sequence shown here is derived from an EMBL/GenBank/DDBJ whole genome shotgun (WGS) entry which is preliminary data.</text>
</comment>
<evidence type="ECO:0000313" key="4">
    <source>
        <dbReference type="Proteomes" id="UP000011770"/>
    </source>
</evidence>
<name>M3EQH2_9LEPT</name>
<keyword evidence="2" id="KW-1133">Transmembrane helix</keyword>
<reference evidence="3 4" key="1">
    <citation type="submission" date="2013-01" db="EMBL/GenBank/DDBJ databases">
        <authorList>
            <person name="Harkins D.M."/>
            <person name="Durkin A.S."/>
            <person name="Brinkac L.M."/>
            <person name="Haft D.H."/>
            <person name="Selengut J.D."/>
            <person name="Sanka R."/>
            <person name="DePew J."/>
            <person name="Purushe J."/>
            <person name="Tulsiani S.M."/>
            <person name="Graham G.C."/>
            <person name="Burns M.-A."/>
            <person name="Dohnt M.F."/>
            <person name="Smythe L.D."/>
            <person name="McKay D.B."/>
            <person name="Craig S.B."/>
            <person name="Vinetz J.M."/>
            <person name="Sutton G.G."/>
            <person name="Nierman W.C."/>
            <person name="Fouts D.E."/>
        </authorList>
    </citation>
    <scope>NUCLEOTIDE SEQUENCE [LARGE SCALE GENOMIC DNA]</scope>
    <source>
        <strain evidence="3 4">LT2116</strain>
    </source>
</reference>
<feature type="transmembrane region" description="Helical" evidence="2">
    <location>
        <begin position="476"/>
        <end position="499"/>
    </location>
</feature>
<dbReference type="AlphaFoldDB" id="M3EQH2"/>
<keyword evidence="2" id="KW-0812">Transmembrane</keyword>